<dbReference type="InterPro" id="IPR011530">
    <property type="entry name" value="rRNA_adenine_dimethylase"/>
</dbReference>
<evidence type="ECO:0000256" key="4">
    <source>
        <dbReference type="ARBA" id="ARBA00022679"/>
    </source>
</evidence>
<keyword evidence="11" id="KW-1185">Reference proteome</keyword>
<accession>A0A5Q2Q9X4</accession>
<dbReference type="KEGG" id="llp:GH975_11250"/>
<feature type="binding site" evidence="7 8">
    <location>
        <position position="110"/>
    </location>
    <ligand>
        <name>S-adenosyl-L-methionine</name>
        <dbReference type="ChEBI" id="CHEBI:59789"/>
    </ligand>
</feature>
<name>A0A5Q2Q9X4_9GAMM</name>
<proteinExistence type="inferred from homology"/>
<dbReference type="SUPFAM" id="SSF53335">
    <property type="entry name" value="S-adenosyl-L-methionine-dependent methyltransferases"/>
    <property type="match status" value="1"/>
</dbReference>
<evidence type="ECO:0000256" key="8">
    <source>
        <dbReference type="PROSITE-ProRule" id="PRU01026"/>
    </source>
</evidence>
<protein>
    <recommendedName>
        <fullName evidence="7">Ribosomal RNA small subunit methyltransferase A</fullName>
        <ecNumber evidence="7">2.1.1.182</ecNumber>
    </recommendedName>
    <alternativeName>
        <fullName evidence="7">16S rRNA (adenine(1518)-N(6)/adenine(1519)-N(6))-dimethyltransferase</fullName>
    </alternativeName>
    <alternativeName>
        <fullName evidence="7">16S rRNA dimethyladenosine transferase</fullName>
    </alternativeName>
    <alternativeName>
        <fullName evidence="7">16S rRNA dimethylase</fullName>
    </alternativeName>
    <alternativeName>
        <fullName evidence="7">S-adenosylmethionine-6-N', N'-adenosyl(rRNA) dimethyltransferase</fullName>
    </alternativeName>
</protein>
<dbReference type="PROSITE" id="PS51689">
    <property type="entry name" value="SAM_RNA_A_N6_MT"/>
    <property type="match status" value="1"/>
</dbReference>
<evidence type="ECO:0000256" key="2">
    <source>
        <dbReference type="ARBA" id="ARBA00022552"/>
    </source>
</evidence>
<dbReference type="SMART" id="SM00650">
    <property type="entry name" value="rADc"/>
    <property type="match status" value="1"/>
</dbReference>
<dbReference type="AlphaFoldDB" id="A0A5Q2Q9X4"/>
<feature type="binding site" evidence="7 8">
    <location>
        <position position="12"/>
    </location>
    <ligand>
        <name>S-adenosyl-L-methionine</name>
        <dbReference type="ChEBI" id="CHEBI:59789"/>
    </ligand>
</feature>
<keyword evidence="6 7" id="KW-0694">RNA-binding</keyword>
<feature type="binding site" evidence="7 8">
    <location>
        <position position="84"/>
    </location>
    <ligand>
        <name>S-adenosyl-L-methionine</name>
        <dbReference type="ChEBI" id="CHEBI:59789"/>
    </ligand>
</feature>
<dbReference type="GO" id="GO:0052908">
    <property type="term" value="F:16S rRNA (adenine(1518)-N(6)/adenine(1519)-N(6))-dimethyltransferase activity"/>
    <property type="evidence" value="ECO:0007669"/>
    <property type="project" value="UniProtKB-EC"/>
</dbReference>
<evidence type="ECO:0000259" key="9">
    <source>
        <dbReference type="SMART" id="SM00650"/>
    </source>
</evidence>
<dbReference type="RefSeq" id="WP_153714611.1">
    <property type="nucleotide sequence ID" value="NZ_CP045871.1"/>
</dbReference>
<comment type="catalytic activity">
    <reaction evidence="7">
        <text>adenosine(1518)/adenosine(1519) in 16S rRNA + 4 S-adenosyl-L-methionine = N(6)-dimethyladenosine(1518)/N(6)-dimethyladenosine(1519) in 16S rRNA + 4 S-adenosyl-L-homocysteine + 4 H(+)</text>
        <dbReference type="Rhea" id="RHEA:19609"/>
        <dbReference type="Rhea" id="RHEA-COMP:10232"/>
        <dbReference type="Rhea" id="RHEA-COMP:10233"/>
        <dbReference type="ChEBI" id="CHEBI:15378"/>
        <dbReference type="ChEBI" id="CHEBI:57856"/>
        <dbReference type="ChEBI" id="CHEBI:59789"/>
        <dbReference type="ChEBI" id="CHEBI:74411"/>
        <dbReference type="ChEBI" id="CHEBI:74493"/>
        <dbReference type="EC" id="2.1.1.182"/>
    </reaction>
</comment>
<keyword evidence="5 7" id="KW-0949">S-adenosyl-L-methionine</keyword>
<dbReference type="Gene3D" id="1.10.8.100">
    <property type="entry name" value="Ribosomal RNA adenine dimethylase-like, domain 2"/>
    <property type="match status" value="1"/>
</dbReference>
<dbReference type="FunFam" id="1.10.8.100:FF:000001">
    <property type="entry name" value="Ribosomal RNA small subunit methyltransferase A"/>
    <property type="match status" value="1"/>
</dbReference>
<evidence type="ECO:0000313" key="10">
    <source>
        <dbReference type="EMBL" id="QGG81108.1"/>
    </source>
</evidence>
<dbReference type="OrthoDB" id="9814755at2"/>
<evidence type="ECO:0000256" key="6">
    <source>
        <dbReference type="ARBA" id="ARBA00022884"/>
    </source>
</evidence>
<dbReference type="NCBIfam" id="TIGR00755">
    <property type="entry name" value="ksgA"/>
    <property type="match status" value="1"/>
</dbReference>
<keyword evidence="2 7" id="KW-0698">rRNA processing</keyword>
<organism evidence="10 11">
    <name type="scientific">Litorivicinus lipolyticus</name>
    <dbReference type="NCBI Taxonomy" id="418701"/>
    <lineage>
        <taxon>Bacteria</taxon>
        <taxon>Pseudomonadati</taxon>
        <taxon>Pseudomonadota</taxon>
        <taxon>Gammaproteobacteria</taxon>
        <taxon>Oceanospirillales</taxon>
        <taxon>Litorivicinaceae</taxon>
        <taxon>Litorivicinus</taxon>
    </lineage>
</organism>
<feature type="binding site" evidence="7 8">
    <location>
        <position position="14"/>
    </location>
    <ligand>
        <name>S-adenosyl-L-methionine</name>
        <dbReference type="ChEBI" id="CHEBI:59789"/>
    </ligand>
</feature>
<keyword evidence="3 7" id="KW-0489">Methyltransferase</keyword>
<comment type="subcellular location">
    <subcellularLocation>
        <location evidence="7">Cytoplasm</location>
    </subcellularLocation>
</comment>
<dbReference type="InterPro" id="IPR020598">
    <property type="entry name" value="rRNA_Ade_methylase_Trfase_N"/>
</dbReference>
<dbReference type="InterPro" id="IPR020596">
    <property type="entry name" value="rRNA_Ade_Mease_Trfase_CS"/>
</dbReference>
<evidence type="ECO:0000256" key="7">
    <source>
        <dbReference type="HAMAP-Rule" id="MF_00607"/>
    </source>
</evidence>
<dbReference type="PANTHER" id="PTHR11727:SF7">
    <property type="entry name" value="DIMETHYLADENOSINE TRANSFERASE-RELATED"/>
    <property type="match status" value="1"/>
</dbReference>
<sequence length="264" mass="29146">MNHKARKRFGQNFLTDQRVLDQIQAAIRIRPGQHLIEVGPGLGALTERLMAADRLSLIELDRDLAVGLRAAFADNPSVNLVEGDALHVDLDAIADADVDNPALAIRLVGNLPYNVGTALVLRFLQWGRALDMTFMLQKEVVQRLCAQVGDRHYGRLAIVTSCYARTEQLFDVPPTAFDPPPKVDSAIVRLTPIDDPGFAITSMDMLERVTQAAFGQRRKTLRNSLKPLIDESVLVSLDINPAARAETLTPLEFARISNHLSAHE</sequence>
<dbReference type="Proteomes" id="UP000388235">
    <property type="component" value="Chromosome"/>
</dbReference>
<evidence type="ECO:0000256" key="1">
    <source>
        <dbReference type="ARBA" id="ARBA00022490"/>
    </source>
</evidence>
<keyword evidence="1 7" id="KW-0963">Cytoplasm</keyword>
<dbReference type="InterPro" id="IPR001737">
    <property type="entry name" value="KsgA/Erm"/>
</dbReference>
<dbReference type="PROSITE" id="PS01131">
    <property type="entry name" value="RRNA_A_DIMETH"/>
    <property type="match status" value="1"/>
</dbReference>
<comment type="function">
    <text evidence="7">Specifically dimethylates two adjacent adenosines (A1518 and A1519) in the loop of a conserved hairpin near the 3'-end of 16S rRNA in the 30S particle. May play a critical role in biogenesis of 30S subunits.</text>
</comment>
<feature type="binding site" evidence="7 8">
    <location>
        <position position="39"/>
    </location>
    <ligand>
        <name>S-adenosyl-L-methionine</name>
        <dbReference type="ChEBI" id="CHEBI:59789"/>
    </ligand>
</feature>
<evidence type="ECO:0000256" key="5">
    <source>
        <dbReference type="ARBA" id="ARBA00022691"/>
    </source>
</evidence>
<feature type="binding site" evidence="7 8">
    <location>
        <position position="59"/>
    </location>
    <ligand>
        <name>S-adenosyl-L-methionine</name>
        <dbReference type="ChEBI" id="CHEBI:59789"/>
    </ligand>
</feature>
<dbReference type="InterPro" id="IPR023165">
    <property type="entry name" value="rRNA_Ade_diMease-like_C"/>
</dbReference>
<dbReference type="GO" id="GO:0003723">
    <property type="term" value="F:RNA binding"/>
    <property type="evidence" value="ECO:0007669"/>
    <property type="project" value="UniProtKB-UniRule"/>
</dbReference>
<dbReference type="PANTHER" id="PTHR11727">
    <property type="entry name" value="DIMETHYLADENOSINE TRANSFERASE"/>
    <property type="match status" value="1"/>
</dbReference>
<dbReference type="InterPro" id="IPR029063">
    <property type="entry name" value="SAM-dependent_MTases_sf"/>
</dbReference>
<evidence type="ECO:0000313" key="11">
    <source>
        <dbReference type="Proteomes" id="UP000388235"/>
    </source>
</evidence>
<comment type="similarity">
    <text evidence="7">Belongs to the class I-like SAM-binding methyltransferase superfamily. rRNA adenine N(6)-methyltransferase family. RsmA subfamily.</text>
</comment>
<dbReference type="HAMAP" id="MF_00607">
    <property type="entry name" value="16SrRNA_methyltr_A"/>
    <property type="match status" value="1"/>
</dbReference>
<evidence type="ECO:0000256" key="3">
    <source>
        <dbReference type="ARBA" id="ARBA00022603"/>
    </source>
</evidence>
<dbReference type="GO" id="GO:0005829">
    <property type="term" value="C:cytosol"/>
    <property type="evidence" value="ECO:0007669"/>
    <property type="project" value="TreeGrafter"/>
</dbReference>
<dbReference type="EC" id="2.1.1.182" evidence="7"/>
<keyword evidence="4 7" id="KW-0808">Transferase</keyword>
<dbReference type="Gene3D" id="3.40.50.150">
    <property type="entry name" value="Vaccinia Virus protein VP39"/>
    <property type="match status" value="1"/>
</dbReference>
<feature type="domain" description="Ribosomal RNA adenine methylase transferase N-terminal" evidence="9">
    <location>
        <begin position="19"/>
        <end position="194"/>
    </location>
</feature>
<gene>
    <name evidence="7 10" type="primary">rsmA</name>
    <name evidence="7" type="synonym">ksgA</name>
    <name evidence="10" type="ORF">GH975_11250</name>
</gene>
<dbReference type="EMBL" id="CP045871">
    <property type="protein sequence ID" value="QGG81108.1"/>
    <property type="molecule type" value="Genomic_DNA"/>
</dbReference>
<reference evidence="10 11" key="1">
    <citation type="submission" date="2019-11" db="EMBL/GenBank/DDBJ databases">
        <authorList>
            <person name="Khan S.A."/>
            <person name="Jeon C.O."/>
            <person name="Chun B.H."/>
        </authorList>
    </citation>
    <scope>NUCLEOTIDE SEQUENCE [LARGE SCALE GENOMIC DNA]</scope>
    <source>
        <strain evidence="10 11">IMCC 1097</strain>
    </source>
</reference>
<dbReference type="Pfam" id="PF00398">
    <property type="entry name" value="RrnaAD"/>
    <property type="match status" value="1"/>
</dbReference>